<evidence type="ECO:0000313" key="1">
    <source>
        <dbReference type="EMBL" id="KAL0060456.1"/>
    </source>
</evidence>
<sequence length="146" mass="17253">MTEHEENCEFKRFGTAVWEAWSSVWPSSRISQKELMNDIQVEFGLHMYHVNHGYKDYVFKGLTARWDDILRHAVIESRFERWADPDYLASVWPPAPPPSPAYVSKSWEEMLAEMNEEWGRFAEERIAREARQAEAEADGVDYSWNH</sequence>
<reference evidence="1 2" key="1">
    <citation type="submission" date="2024-05" db="EMBL/GenBank/DDBJ databases">
        <title>A draft genome resource for the thread blight pathogen Marasmius tenuissimus strain MS-2.</title>
        <authorList>
            <person name="Yulfo-Soto G.E."/>
            <person name="Baruah I.K."/>
            <person name="Amoako-Attah I."/>
            <person name="Bukari Y."/>
            <person name="Meinhardt L.W."/>
            <person name="Bailey B.A."/>
            <person name="Cohen S.P."/>
        </authorList>
    </citation>
    <scope>NUCLEOTIDE SEQUENCE [LARGE SCALE GENOMIC DNA]</scope>
    <source>
        <strain evidence="1 2">MS-2</strain>
    </source>
</reference>
<keyword evidence="2" id="KW-1185">Reference proteome</keyword>
<comment type="caution">
    <text evidence="1">The sequence shown here is derived from an EMBL/GenBank/DDBJ whole genome shotgun (WGS) entry which is preliminary data.</text>
</comment>
<dbReference type="Proteomes" id="UP001437256">
    <property type="component" value="Unassembled WGS sequence"/>
</dbReference>
<gene>
    <name evidence="1" type="ORF">AAF712_012739</name>
</gene>
<dbReference type="EMBL" id="JBBXMP010000175">
    <property type="protein sequence ID" value="KAL0060456.1"/>
    <property type="molecule type" value="Genomic_DNA"/>
</dbReference>
<protein>
    <submittedName>
        <fullName evidence="1">Uncharacterized protein</fullName>
    </submittedName>
</protein>
<accession>A0ABR2ZFL2</accession>
<proteinExistence type="predicted"/>
<evidence type="ECO:0000313" key="2">
    <source>
        <dbReference type="Proteomes" id="UP001437256"/>
    </source>
</evidence>
<name>A0ABR2ZFL2_9AGAR</name>
<organism evidence="1 2">
    <name type="scientific">Marasmius tenuissimus</name>
    <dbReference type="NCBI Taxonomy" id="585030"/>
    <lineage>
        <taxon>Eukaryota</taxon>
        <taxon>Fungi</taxon>
        <taxon>Dikarya</taxon>
        <taxon>Basidiomycota</taxon>
        <taxon>Agaricomycotina</taxon>
        <taxon>Agaricomycetes</taxon>
        <taxon>Agaricomycetidae</taxon>
        <taxon>Agaricales</taxon>
        <taxon>Marasmiineae</taxon>
        <taxon>Marasmiaceae</taxon>
        <taxon>Marasmius</taxon>
    </lineage>
</organism>